<reference evidence="2" key="1">
    <citation type="submission" date="2021-01" db="EMBL/GenBank/DDBJ databases">
        <authorList>
            <person name="Corre E."/>
            <person name="Pelletier E."/>
            <person name="Niang G."/>
            <person name="Scheremetjew M."/>
            <person name="Finn R."/>
            <person name="Kale V."/>
            <person name="Holt S."/>
            <person name="Cochrane G."/>
            <person name="Meng A."/>
            <person name="Brown T."/>
            <person name="Cohen L."/>
        </authorList>
    </citation>
    <scope>NUCLEOTIDE SEQUENCE</scope>
    <source>
        <strain evidence="2">CCMP3107</strain>
    </source>
</reference>
<sequence>MLTLKFESARINLEKADETQGNKLLSSLFRTGRGNSRSDHRWHVVINHGGQSIRTRAVQMSPLREVQLDSKTPKVAMALHFEESVELWDSDTSDTVEFVLMERRARDEPPVKRAIAAVSMRRFREQPERRMELALILQAVEKGPVPEGEESSDTEKVTGELFVLTSYSHDVYNQSTLGNLFTCVYPFVNPCLACTNVDDRDALCCGPVLPDSEGDREVALTPKSFPSNGRTPSATEAALAEEEELQGSEGGAIGGGGPLPAKYSIAAAGGGKDILVSSG</sequence>
<evidence type="ECO:0000256" key="1">
    <source>
        <dbReference type="SAM" id="MobiDB-lite"/>
    </source>
</evidence>
<organism evidence="2">
    <name type="scientific">Heterosigma akashiwo</name>
    <name type="common">Chromophytic alga</name>
    <name type="synonym">Heterosigma carterae</name>
    <dbReference type="NCBI Taxonomy" id="2829"/>
    <lineage>
        <taxon>Eukaryota</taxon>
        <taxon>Sar</taxon>
        <taxon>Stramenopiles</taxon>
        <taxon>Ochrophyta</taxon>
        <taxon>Raphidophyceae</taxon>
        <taxon>Chattonellales</taxon>
        <taxon>Chattonellaceae</taxon>
        <taxon>Heterosigma</taxon>
    </lineage>
</organism>
<dbReference type="EMBL" id="HBIU01057945">
    <property type="protein sequence ID" value="CAE0650878.1"/>
    <property type="molecule type" value="Transcribed_RNA"/>
</dbReference>
<evidence type="ECO:0000313" key="2">
    <source>
        <dbReference type="EMBL" id="CAE0650878.1"/>
    </source>
</evidence>
<feature type="region of interest" description="Disordered" evidence="1">
    <location>
        <begin position="214"/>
        <end position="256"/>
    </location>
</feature>
<proteinExistence type="predicted"/>
<name>A0A7S4DID2_HETAK</name>
<dbReference type="AlphaFoldDB" id="A0A7S4DID2"/>
<accession>A0A7S4DID2</accession>
<protein>
    <submittedName>
        <fullName evidence="2">Uncharacterized protein</fullName>
    </submittedName>
</protein>
<gene>
    <name evidence="2" type="ORF">HAKA00212_LOCUS25230</name>
</gene>